<dbReference type="EMBL" id="RXOC01000003">
    <property type="protein sequence ID" value="RXF71130.1"/>
    <property type="molecule type" value="Genomic_DNA"/>
</dbReference>
<sequence>MKLFHENSLDVQEDLRIDAPVNLRVAPEEPNEDEDLSYDDDDLGENSEITPLGDDLNDDDINDIKTFGGPLDDDDDLLSDDDDLDVETETYVDDEDEIVDITTSQQNDPDDDDDDLLADDDDDDLLLDDDDEIENPDAIPDTSLTDDDDEVFEDDDLSDDEDLDAGGDRPTTATNAPQTFDTSDSGVSSRQEVRNTGRMVGHEPGIPGGLGSEI</sequence>
<feature type="compositionally biased region" description="Acidic residues" evidence="1">
    <location>
        <begin position="29"/>
        <end position="45"/>
    </location>
</feature>
<organism evidence="2 3">
    <name type="scientific">Arcticibacter tournemirensis</name>
    <dbReference type="NCBI Taxonomy" id="699437"/>
    <lineage>
        <taxon>Bacteria</taxon>
        <taxon>Pseudomonadati</taxon>
        <taxon>Bacteroidota</taxon>
        <taxon>Sphingobacteriia</taxon>
        <taxon>Sphingobacteriales</taxon>
        <taxon>Sphingobacteriaceae</taxon>
        <taxon>Arcticibacter</taxon>
    </lineage>
</organism>
<dbReference type="AlphaFoldDB" id="A0A4Q0MCQ4"/>
<dbReference type="RefSeq" id="WP_128768374.1">
    <property type="nucleotide sequence ID" value="NZ_RXOC01000003.1"/>
</dbReference>
<proteinExistence type="predicted"/>
<feature type="compositionally biased region" description="Basic and acidic residues" evidence="1">
    <location>
        <begin position="1"/>
        <end position="17"/>
    </location>
</feature>
<feature type="compositionally biased region" description="Polar residues" evidence="1">
    <location>
        <begin position="171"/>
        <end position="190"/>
    </location>
</feature>
<evidence type="ECO:0000313" key="3">
    <source>
        <dbReference type="Proteomes" id="UP000290848"/>
    </source>
</evidence>
<feature type="compositionally biased region" description="Acidic residues" evidence="1">
    <location>
        <begin position="71"/>
        <end position="99"/>
    </location>
</feature>
<feature type="compositionally biased region" description="Acidic residues" evidence="1">
    <location>
        <begin position="108"/>
        <end position="135"/>
    </location>
</feature>
<reference evidence="2 3" key="1">
    <citation type="submission" date="2018-12" db="EMBL/GenBank/DDBJ databases">
        <title>The Draft Genome Sequence of the Soil Bacterium Pedobacter tournemirensis R1.</title>
        <authorList>
            <person name="He J."/>
        </authorList>
    </citation>
    <scope>NUCLEOTIDE SEQUENCE [LARGE SCALE GENOMIC DNA]</scope>
    <source>
        <strain evidence="2 3">R1</strain>
    </source>
</reference>
<protein>
    <submittedName>
        <fullName evidence="2">Uncharacterized protein</fullName>
    </submittedName>
</protein>
<feature type="region of interest" description="Disordered" evidence="1">
    <location>
        <begin position="1"/>
        <end position="214"/>
    </location>
</feature>
<gene>
    <name evidence="2" type="ORF">EKH83_05380</name>
</gene>
<evidence type="ECO:0000313" key="2">
    <source>
        <dbReference type="EMBL" id="RXF71130.1"/>
    </source>
</evidence>
<accession>A0A4Q0MCQ4</accession>
<dbReference type="Proteomes" id="UP000290848">
    <property type="component" value="Unassembled WGS sequence"/>
</dbReference>
<feature type="compositionally biased region" description="Acidic residues" evidence="1">
    <location>
        <begin position="144"/>
        <end position="165"/>
    </location>
</feature>
<name>A0A4Q0MCQ4_9SPHI</name>
<evidence type="ECO:0000256" key="1">
    <source>
        <dbReference type="SAM" id="MobiDB-lite"/>
    </source>
</evidence>
<comment type="caution">
    <text evidence="2">The sequence shown here is derived from an EMBL/GenBank/DDBJ whole genome shotgun (WGS) entry which is preliminary data.</text>
</comment>